<gene>
    <name evidence="13" type="ORF">BG015_008793</name>
</gene>
<dbReference type="InterPro" id="IPR007919">
    <property type="entry name" value="UPF0220"/>
</dbReference>
<evidence type="ECO:0000256" key="7">
    <source>
        <dbReference type="ARBA" id="ARBA00023136"/>
    </source>
</evidence>
<feature type="compositionally biased region" description="Basic residues" evidence="10">
    <location>
        <begin position="44"/>
        <end position="59"/>
    </location>
</feature>
<evidence type="ECO:0000256" key="11">
    <source>
        <dbReference type="SAM" id="Phobius"/>
    </source>
</evidence>
<evidence type="ECO:0000313" key="13">
    <source>
        <dbReference type="EMBL" id="KAF9149418.1"/>
    </source>
</evidence>
<comment type="subcellular location">
    <subcellularLocation>
        <location evidence="2">Membrane</location>
        <topology evidence="2">Multi-pass membrane protein</topology>
    </subcellularLocation>
    <subcellularLocation>
        <location evidence="1">Nucleus</location>
    </subcellularLocation>
</comment>
<evidence type="ECO:0000256" key="1">
    <source>
        <dbReference type="ARBA" id="ARBA00004123"/>
    </source>
</evidence>
<evidence type="ECO:0000256" key="2">
    <source>
        <dbReference type="ARBA" id="ARBA00004141"/>
    </source>
</evidence>
<dbReference type="GO" id="GO:0005634">
    <property type="term" value="C:nucleus"/>
    <property type="evidence" value="ECO:0007669"/>
    <property type="project" value="UniProtKB-SubCell"/>
</dbReference>
<evidence type="ECO:0000256" key="5">
    <source>
        <dbReference type="ARBA" id="ARBA00022989"/>
    </source>
</evidence>
<evidence type="ECO:0000256" key="10">
    <source>
        <dbReference type="SAM" id="MobiDB-lite"/>
    </source>
</evidence>
<accession>A0A9P5VAA6</accession>
<evidence type="ECO:0000256" key="3">
    <source>
        <dbReference type="ARBA" id="ARBA00005335"/>
    </source>
</evidence>
<reference evidence="13" key="1">
    <citation type="journal article" date="2020" name="Fungal Divers.">
        <title>Resolving the Mortierellaceae phylogeny through synthesis of multi-gene phylogenetics and phylogenomics.</title>
        <authorList>
            <person name="Vandepol N."/>
            <person name="Liber J."/>
            <person name="Desiro A."/>
            <person name="Na H."/>
            <person name="Kennedy M."/>
            <person name="Barry K."/>
            <person name="Grigoriev I.V."/>
            <person name="Miller A.N."/>
            <person name="O'Donnell K."/>
            <person name="Stajich J.E."/>
            <person name="Bonito G."/>
        </authorList>
    </citation>
    <scope>NUCLEOTIDE SEQUENCE</scope>
    <source>
        <strain evidence="13">NRRL 6426</strain>
    </source>
</reference>
<dbReference type="EMBL" id="JAAAUQ010000531">
    <property type="protein sequence ID" value="KAF9149418.1"/>
    <property type="molecule type" value="Genomic_DNA"/>
</dbReference>
<name>A0A9P5VAA6_9FUNG</name>
<evidence type="ECO:0000313" key="14">
    <source>
        <dbReference type="Proteomes" id="UP000748756"/>
    </source>
</evidence>
<dbReference type="OrthoDB" id="5599552at2759"/>
<evidence type="ECO:0000259" key="12">
    <source>
        <dbReference type="PROSITE" id="PS51821"/>
    </source>
</evidence>
<keyword evidence="6" id="KW-0805">Transcription regulation</keyword>
<keyword evidence="9" id="KW-0539">Nucleus</keyword>
<feature type="compositionally biased region" description="Acidic residues" evidence="10">
    <location>
        <begin position="83"/>
        <end position="102"/>
    </location>
</feature>
<dbReference type="Pfam" id="PF11754">
    <property type="entry name" value="Velvet"/>
    <property type="match status" value="1"/>
</dbReference>
<dbReference type="Gene3D" id="2.60.40.3960">
    <property type="entry name" value="Velvet domain"/>
    <property type="match status" value="2"/>
</dbReference>
<feature type="compositionally biased region" description="Basic and acidic residues" evidence="10">
    <location>
        <begin position="156"/>
        <end position="167"/>
    </location>
</feature>
<feature type="transmembrane region" description="Helical" evidence="11">
    <location>
        <begin position="454"/>
        <end position="479"/>
    </location>
</feature>
<dbReference type="GO" id="GO:0016020">
    <property type="term" value="C:membrane"/>
    <property type="evidence" value="ECO:0007669"/>
    <property type="project" value="UniProtKB-SubCell"/>
</dbReference>
<organism evidence="13 14">
    <name type="scientific">Linnemannia schmuckeri</name>
    <dbReference type="NCBI Taxonomy" id="64567"/>
    <lineage>
        <taxon>Eukaryota</taxon>
        <taxon>Fungi</taxon>
        <taxon>Fungi incertae sedis</taxon>
        <taxon>Mucoromycota</taxon>
        <taxon>Mortierellomycotina</taxon>
        <taxon>Mortierellomycetes</taxon>
        <taxon>Mortierellales</taxon>
        <taxon>Mortierellaceae</taxon>
        <taxon>Linnemannia</taxon>
    </lineage>
</organism>
<dbReference type="AlphaFoldDB" id="A0A9P5VAA6"/>
<sequence length="528" mass="58463">MCGFGEKDRRPIDPPPIVQLIILDEPDYNELKAPPKPIAPVTPRKSKRKGAKRGRKPGKKTLERIAAAAAAAAAQAASKSLADEDEDGADDEDHNDDEDDMDHGDRTQRSGHARDLKDKHPSPDSEAPSPPLPRRRGRPSRASLTELQLSGRKHGRGLDKEEPIKQENDDDDSDQEWPRYEGGGEALRQDPLYVLQVSLWSEDGTEVRNMIATPVQTDPPRLTRILMGALVVSPTLLHNEDNQMGWYFSFPDLSVRTEGVYTLKFSLMQFANFEFDEKGGSHASMLIAEETSEPFTVYSAKKFPGMTESTELSKAFARQGLKIPIRNDLRVRKVNEGTPPLFSTTAQNWNTDGRICRLSMPRIPRLGAKARDAGVYVSGGLFALGWWFFLDAVICSKNFDDVSEQKKVSVEFVDWVPGLCSTLGMIIINCIDKASLRGDSFSFSSSGSSVSVTWIARLFLFIGFAFMAGGLAGSISVMCVKYIIPEHGDPFTFWGICNVVQNAAIMVSAAMLWIAQNTESEYEYSFAI</sequence>
<dbReference type="PANTHER" id="PTHR33572:SF3">
    <property type="entry name" value="VELVET COMPLEX SUBUNIT B"/>
    <property type="match status" value="1"/>
</dbReference>
<feature type="transmembrane region" description="Helical" evidence="11">
    <location>
        <begin position="373"/>
        <end position="394"/>
    </location>
</feature>
<evidence type="ECO:0000256" key="4">
    <source>
        <dbReference type="ARBA" id="ARBA00022692"/>
    </source>
</evidence>
<feature type="transmembrane region" description="Helical" evidence="11">
    <location>
        <begin position="491"/>
        <end position="515"/>
    </location>
</feature>
<keyword evidence="14" id="KW-1185">Reference proteome</keyword>
<keyword evidence="8" id="KW-0804">Transcription</keyword>
<dbReference type="Proteomes" id="UP000748756">
    <property type="component" value="Unassembled WGS sequence"/>
</dbReference>
<comment type="similarity">
    <text evidence="3">Belongs to the UPF0220 family.</text>
</comment>
<dbReference type="PROSITE" id="PS51821">
    <property type="entry name" value="VELVET"/>
    <property type="match status" value="1"/>
</dbReference>
<feature type="compositionally biased region" description="Basic and acidic residues" evidence="10">
    <location>
        <begin position="103"/>
        <end position="123"/>
    </location>
</feature>
<feature type="region of interest" description="Disordered" evidence="10">
    <location>
        <begin position="27"/>
        <end position="184"/>
    </location>
</feature>
<keyword evidence="7 11" id="KW-0472">Membrane</keyword>
<dbReference type="InterPro" id="IPR021740">
    <property type="entry name" value="Velvet"/>
</dbReference>
<protein>
    <recommendedName>
        <fullName evidence="12">Velvet domain-containing protein</fullName>
    </recommendedName>
</protein>
<dbReference type="InterPro" id="IPR038491">
    <property type="entry name" value="Velvet_dom_sf"/>
</dbReference>
<feature type="domain" description="Velvet" evidence="12">
    <location>
        <begin position="1"/>
        <end position="326"/>
    </location>
</feature>
<keyword evidence="4 11" id="KW-0812">Transmembrane</keyword>
<proteinExistence type="inferred from homology"/>
<dbReference type="PANTHER" id="PTHR33572">
    <property type="entry name" value="SPORE DEVELOPMENT REGULATOR VOSA"/>
    <property type="match status" value="1"/>
</dbReference>
<evidence type="ECO:0000256" key="8">
    <source>
        <dbReference type="ARBA" id="ARBA00023163"/>
    </source>
</evidence>
<comment type="caution">
    <text evidence="13">The sequence shown here is derived from an EMBL/GenBank/DDBJ whole genome shotgun (WGS) entry which is preliminary data.</text>
</comment>
<dbReference type="Pfam" id="PF05255">
    <property type="entry name" value="UPF0220"/>
    <property type="match status" value="1"/>
</dbReference>
<evidence type="ECO:0000256" key="9">
    <source>
        <dbReference type="ARBA" id="ARBA00023242"/>
    </source>
</evidence>
<feature type="compositionally biased region" description="Low complexity" evidence="10">
    <location>
        <begin position="66"/>
        <end position="77"/>
    </location>
</feature>
<evidence type="ECO:0000256" key="6">
    <source>
        <dbReference type="ARBA" id="ARBA00023015"/>
    </source>
</evidence>
<keyword evidence="5 11" id="KW-1133">Transmembrane helix</keyword>
<dbReference type="InterPro" id="IPR037525">
    <property type="entry name" value="Velvet_dom"/>
</dbReference>